<name>A0A6P8ZX02_THRPL</name>
<feature type="signal peptide" evidence="1">
    <location>
        <begin position="1"/>
        <end position="27"/>
    </location>
</feature>
<sequence>MHAPGRAAVALLAALVLTLTLVAPSDAKPALAVHMDAIDTCLFTCDACYKAEALLACANTCLQVDGLIMGTAWHQTCPYFRKKPLFKDFF</sequence>
<keyword evidence="2" id="KW-1185">Reference proteome</keyword>
<feature type="chain" id="PRO_5028026063" evidence="1">
    <location>
        <begin position="28"/>
        <end position="90"/>
    </location>
</feature>
<dbReference type="KEGG" id="tpal:117650215"/>
<accession>A0A6P8ZX02</accession>
<reference evidence="3" key="1">
    <citation type="submission" date="2025-08" db="UniProtKB">
        <authorList>
            <consortium name="RefSeq"/>
        </authorList>
    </citation>
    <scope>IDENTIFICATION</scope>
    <source>
        <tissue evidence="3">Total insect</tissue>
    </source>
</reference>
<dbReference type="RefSeq" id="XP_034249346.1">
    <property type="nucleotide sequence ID" value="XM_034393455.1"/>
</dbReference>
<evidence type="ECO:0000256" key="1">
    <source>
        <dbReference type="SAM" id="SignalP"/>
    </source>
</evidence>
<gene>
    <name evidence="3" type="primary">LOC117650215</name>
</gene>
<dbReference type="AlphaFoldDB" id="A0A6P8ZX02"/>
<dbReference type="OrthoDB" id="7664156at2759"/>
<proteinExistence type="predicted"/>
<dbReference type="Proteomes" id="UP000515158">
    <property type="component" value="Unplaced"/>
</dbReference>
<protein>
    <submittedName>
        <fullName evidence="3">Uncharacterized protein LOC117650215</fullName>
    </submittedName>
</protein>
<organism evidence="3">
    <name type="scientific">Thrips palmi</name>
    <name type="common">Melon thrips</name>
    <dbReference type="NCBI Taxonomy" id="161013"/>
    <lineage>
        <taxon>Eukaryota</taxon>
        <taxon>Metazoa</taxon>
        <taxon>Ecdysozoa</taxon>
        <taxon>Arthropoda</taxon>
        <taxon>Hexapoda</taxon>
        <taxon>Insecta</taxon>
        <taxon>Pterygota</taxon>
        <taxon>Neoptera</taxon>
        <taxon>Paraneoptera</taxon>
        <taxon>Thysanoptera</taxon>
        <taxon>Terebrantia</taxon>
        <taxon>Thripoidea</taxon>
        <taxon>Thripidae</taxon>
        <taxon>Thrips</taxon>
    </lineage>
</organism>
<evidence type="ECO:0000313" key="2">
    <source>
        <dbReference type="Proteomes" id="UP000515158"/>
    </source>
</evidence>
<keyword evidence="1" id="KW-0732">Signal</keyword>
<dbReference type="GeneID" id="117650215"/>
<dbReference type="InParanoid" id="A0A6P8ZX02"/>
<evidence type="ECO:0000313" key="3">
    <source>
        <dbReference type="RefSeq" id="XP_034249346.1"/>
    </source>
</evidence>